<keyword evidence="1" id="KW-0812">Transmembrane</keyword>
<gene>
    <name evidence="2" type="ordered locus">AAur_0938</name>
</gene>
<dbReference type="RefSeq" id="WP_011773675.1">
    <property type="nucleotide sequence ID" value="NC_008711.1"/>
</dbReference>
<dbReference type="HOGENOM" id="CLU_213616_0_0_11"/>
<proteinExistence type="predicted"/>
<dbReference type="EMBL" id="CP000474">
    <property type="protein sequence ID" value="ABM09979.1"/>
    <property type="molecule type" value="Genomic_DNA"/>
</dbReference>
<evidence type="ECO:0000256" key="1">
    <source>
        <dbReference type="SAM" id="Phobius"/>
    </source>
</evidence>
<name>A1R3B6_PAEAT</name>
<protein>
    <submittedName>
        <fullName evidence="2">Uncharacterized protein</fullName>
    </submittedName>
</protein>
<dbReference type="KEGG" id="aau:AAur_0938"/>
<evidence type="ECO:0000313" key="3">
    <source>
        <dbReference type="Proteomes" id="UP000000637"/>
    </source>
</evidence>
<evidence type="ECO:0000313" key="2">
    <source>
        <dbReference type="EMBL" id="ABM09979.1"/>
    </source>
</evidence>
<keyword evidence="3" id="KW-1185">Reference proteome</keyword>
<keyword evidence="1" id="KW-1133">Transmembrane helix</keyword>
<reference evidence="2 3" key="1">
    <citation type="journal article" date="2006" name="PLoS Genet.">
        <title>Secrets of soil survival revealed by the genome sequence of Arthrobacter aurescens TC1.</title>
        <authorList>
            <person name="Mongodin E.F."/>
            <person name="Shapir N."/>
            <person name="Daugherty S.C."/>
            <person name="DeBoy R.T."/>
            <person name="Emerson J.B."/>
            <person name="Shvartzbeyn A."/>
            <person name="Radune D."/>
            <person name="Vamathevan J."/>
            <person name="Riggs F."/>
            <person name="Grinberg V."/>
            <person name="Khouri H."/>
            <person name="Wackett L.P."/>
            <person name="Nelson K.E."/>
            <person name="Sadowsky M.J."/>
        </authorList>
    </citation>
    <scope>NUCLEOTIDE SEQUENCE [LARGE SCALE GENOMIC DNA]</scope>
    <source>
        <strain evidence="2 3">TC1</strain>
    </source>
</reference>
<dbReference type="Proteomes" id="UP000000637">
    <property type="component" value="Chromosome"/>
</dbReference>
<dbReference type="AlphaFoldDB" id="A1R3B6"/>
<feature type="transmembrane region" description="Helical" evidence="1">
    <location>
        <begin position="32"/>
        <end position="52"/>
    </location>
</feature>
<sequence>MNCDEQDESKLSGGQMMLRGGLVRDEFRRRPLVALTALIGVACIIVALVLPFI</sequence>
<accession>A1R3B6</accession>
<keyword evidence="1" id="KW-0472">Membrane</keyword>
<organism evidence="2 3">
    <name type="scientific">Paenarthrobacter aurescens (strain TC1)</name>
    <dbReference type="NCBI Taxonomy" id="290340"/>
    <lineage>
        <taxon>Bacteria</taxon>
        <taxon>Bacillati</taxon>
        <taxon>Actinomycetota</taxon>
        <taxon>Actinomycetes</taxon>
        <taxon>Micrococcales</taxon>
        <taxon>Micrococcaceae</taxon>
        <taxon>Paenarthrobacter</taxon>
    </lineage>
</organism>